<dbReference type="FunFam" id="1.10.510.10:FF:000057">
    <property type="entry name" value="Non-specific serine/threonine protein kinase"/>
    <property type="match status" value="1"/>
</dbReference>
<dbReference type="InterPro" id="IPR017441">
    <property type="entry name" value="Protein_kinase_ATP_BS"/>
</dbReference>
<dbReference type="GO" id="GO:0000082">
    <property type="term" value="P:G1/S transition of mitotic cell cycle"/>
    <property type="evidence" value="ECO:0007669"/>
    <property type="project" value="TreeGrafter"/>
</dbReference>
<dbReference type="GO" id="GO:0004674">
    <property type="term" value="F:protein serine/threonine kinase activity"/>
    <property type="evidence" value="ECO:0007669"/>
    <property type="project" value="UniProtKB-KW"/>
</dbReference>
<comment type="cofactor">
    <cofactor evidence="1">
        <name>Mg(2+)</name>
        <dbReference type="ChEBI" id="CHEBI:18420"/>
    </cofactor>
</comment>
<keyword evidence="9" id="KW-0479">Metal-binding</keyword>
<protein>
    <recommendedName>
        <fullName evidence="4">non-specific serine/threonine protein kinase</fullName>
        <ecNumber evidence="4">2.7.11.1</ecNumber>
    </recommendedName>
</protein>
<dbReference type="GO" id="GO:0046872">
    <property type="term" value="F:metal ion binding"/>
    <property type="evidence" value="ECO:0007669"/>
    <property type="project" value="UniProtKB-KW"/>
</dbReference>
<feature type="compositionally biased region" description="Pro residues" evidence="17">
    <location>
        <begin position="300"/>
        <end position="309"/>
    </location>
</feature>
<comment type="subcellular location">
    <subcellularLocation>
        <location evidence="2">Cytoplasm</location>
    </subcellularLocation>
</comment>
<feature type="region of interest" description="Disordered" evidence="17">
    <location>
        <begin position="788"/>
        <end position="817"/>
    </location>
</feature>
<evidence type="ECO:0000256" key="16">
    <source>
        <dbReference type="PROSITE-ProRule" id="PRU10141"/>
    </source>
</evidence>
<feature type="domain" description="AGC-kinase C-terminal" evidence="19">
    <location>
        <begin position="760"/>
        <end position="838"/>
    </location>
</feature>
<dbReference type="GO" id="GO:0043065">
    <property type="term" value="P:positive regulation of apoptotic process"/>
    <property type="evidence" value="ECO:0007669"/>
    <property type="project" value="TreeGrafter"/>
</dbReference>
<dbReference type="GO" id="GO:0005524">
    <property type="term" value="F:ATP binding"/>
    <property type="evidence" value="ECO:0007669"/>
    <property type="project" value="UniProtKB-UniRule"/>
</dbReference>
<dbReference type="PROSITE" id="PS00107">
    <property type="entry name" value="PROTEIN_KINASE_ATP"/>
    <property type="match status" value="1"/>
</dbReference>
<feature type="binding site" evidence="16">
    <location>
        <position position="480"/>
    </location>
    <ligand>
        <name>ATP</name>
        <dbReference type="ChEBI" id="CHEBI:30616"/>
    </ligand>
</feature>
<evidence type="ECO:0000256" key="9">
    <source>
        <dbReference type="ARBA" id="ARBA00022723"/>
    </source>
</evidence>
<dbReference type="SUPFAM" id="SSF56112">
    <property type="entry name" value="Protein kinase-like (PK-like)"/>
    <property type="match status" value="1"/>
</dbReference>
<dbReference type="InterPro" id="IPR011009">
    <property type="entry name" value="Kinase-like_dom_sf"/>
</dbReference>
<dbReference type="InterPro" id="IPR000961">
    <property type="entry name" value="AGC-kinase_C"/>
</dbReference>
<reference evidence="20" key="2">
    <citation type="journal article" date="2014" name="Development">
        <title>Planarian yorkie/YAP functions to integrate adult stem cell proliferation, organ homeostasis and maintenance of axial patterning.</title>
        <authorList>
            <person name="Lin A.Y."/>
            <person name="Pearson B.J."/>
        </authorList>
    </citation>
    <scope>NUCLEOTIDE SEQUENCE</scope>
    <source>
        <strain evidence="20">CIW4</strain>
    </source>
</reference>
<evidence type="ECO:0000256" key="15">
    <source>
        <dbReference type="ARBA" id="ARBA00048679"/>
    </source>
</evidence>
<evidence type="ECO:0000259" key="19">
    <source>
        <dbReference type="PROSITE" id="PS51285"/>
    </source>
</evidence>
<evidence type="ECO:0000256" key="12">
    <source>
        <dbReference type="ARBA" id="ARBA00022840"/>
    </source>
</evidence>
<evidence type="ECO:0000256" key="8">
    <source>
        <dbReference type="ARBA" id="ARBA00022679"/>
    </source>
</evidence>
<dbReference type="GO" id="GO:0042308">
    <property type="term" value="P:negative regulation of protein import into nucleus"/>
    <property type="evidence" value="ECO:0007669"/>
    <property type="project" value="UniProtKB-ARBA"/>
</dbReference>
<evidence type="ECO:0000256" key="1">
    <source>
        <dbReference type="ARBA" id="ARBA00001946"/>
    </source>
</evidence>
<dbReference type="Gene3D" id="3.30.200.20">
    <property type="entry name" value="Phosphorylase Kinase, domain 1"/>
    <property type="match status" value="2"/>
</dbReference>
<dbReference type="SMART" id="SM00220">
    <property type="entry name" value="S_TKc"/>
    <property type="match status" value="1"/>
</dbReference>
<dbReference type="OrthoDB" id="3638488at2759"/>
<name>W8E0T0_SCHMD</name>
<keyword evidence="7" id="KW-0597">Phosphoprotein</keyword>
<evidence type="ECO:0000313" key="20">
    <source>
        <dbReference type="EMBL" id="AHJ60958.1"/>
    </source>
</evidence>
<evidence type="ECO:0000256" key="11">
    <source>
        <dbReference type="ARBA" id="ARBA00022777"/>
    </source>
</evidence>
<dbReference type="InterPro" id="IPR008271">
    <property type="entry name" value="Ser/Thr_kinase_AS"/>
</dbReference>
<dbReference type="SMART" id="SM00133">
    <property type="entry name" value="S_TK_X"/>
    <property type="match status" value="1"/>
</dbReference>
<dbReference type="GO" id="GO:0046620">
    <property type="term" value="P:regulation of organ growth"/>
    <property type="evidence" value="ECO:0007669"/>
    <property type="project" value="TreeGrafter"/>
</dbReference>
<keyword evidence="12 16" id="KW-0067">ATP-binding</keyword>
<feature type="region of interest" description="Disordered" evidence="17">
    <location>
        <begin position="300"/>
        <end position="369"/>
    </location>
</feature>
<evidence type="ECO:0000256" key="7">
    <source>
        <dbReference type="ARBA" id="ARBA00022553"/>
    </source>
</evidence>
<dbReference type="PROSITE" id="PS51285">
    <property type="entry name" value="AGC_KINASE_CTER"/>
    <property type="match status" value="1"/>
</dbReference>
<keyword evidence="11" id="KW-0418">Kinase</keyword>
<evidence type="ECO:0000256" key="5">
    <source>
        <dbReference type="ARBA" id="ARBA00022490"/>
    </source>
</evidence>
<comment type="similarity">
    <text evidence="3">Belongs to the protein kinase superfamily. AGC Ser/Thr protein kinase family.</text>
</comment>
<dbReference type="FunFam" id="1.10.510.10:FF:000086">
    <property type="entry name" value="Non-specific serine/threonine protein kinase"/>
    <property type="match status" value="1"/>
</dbReference>
<dbReference type="CDD" id="cd21774">
    <property type="entry name" value="MobB_LATS"/>
    <property type="match status" value="1"/>
</dbReference>
<proteinExistence type="evidence at transcript level"/>
<evidence type="ECO:0000256" key="13">
    <source>
        <dbReference type="ARBA" id="ARBA00022842"/>
    </source>
</evidence>
<organism evidence="20">
    <name type="scientific">Schmidtea mediterranea</name>
    <name type="common">Freshwater planarian flatworm</name>
    <dbReference type="NCBI Taxonomy" id="79327"/>
    <lineage>
        <taxon>Eukaryota</taxon>
        <taxon>Metazoa</taxon>
        <taxon>Spiralia</taxon>
        <taxon>Lophotrochozoa</taxon>
        <taxon>Platyhelminthes</taxon>
        <taxon>Rhabditophora</taxon>
        <taxon>Seriata</taxon>
        <taxon>Tricladida</taxon>
        <taxon>Continenticola</taxon>
        <taxon>Geoplanoidea</taxon>
        <taxon>Dugesiidae</taxon>
        <taxon>Schmidtea</taxon>
    </lineage>
</organism>
<dbReference type="PROSITE" id="PS00108">
    <property type="entry name" value="PROTEIN_KINASE_ST"/>
    <property type="match status" value="1"/>
</dbReference>
<keyword evidence="8" id="KW-0808">Transferase</keyword>
<dbReference type="GO" id="GO:0035329">
    <property type="term" value="P:hippo signaling"/>
    <property type="evidence" value="ECO:0007669"/>
    <property type="project" value="TreeGrafter"/>
</dbReference>
<evidence type="ECO:0000256" key="10">
    <source>
        <dbReference type="ARBA" id="ARBA00022741"/>
    </source>
</evidence>
<comment type="catalytic activity">
    <reaction evidence="15">
        <text>L-seryl-[protein] + ATP = O-phospho-L-seryl-[protein] + ADP + H(+)</text>
        <dbReference type="Rhea" id="RHEA:17989"/>
        <dbReference type="Rhea" id="RHEA-COMP:9863"/>
        <dbReference type="Rhea" id="RHEA-COMP:11604"/>
        <dbReference type="ChEBI" id="CHEBI:15378"/>
        <dbReference type="ChEBI" id="CHEBI:29999"/>
        <dbReference type="ChEBI" id="CHEBI:30616"/>
        <dbReference type="ChEBI" id="CHEBI:83421"/>
        <dbReference type="ChEBI" id="CHEBI:456216"/>
        <dbReference type="EC" id="2.7.11.1"/>
    </reaction>
</comment>
<sequence length="838" mass="96405">MDHYSNENVSLITKTASFPMYPMSNILKMRPIGQNSLNFSEAFLNKTTGCRLDNNNMCPSFLSNAAIHKRPNYLSPNFHPNEYNHAFTNEVMFNSSPIDSVYSSPAYGMRLFPNNEIYAPPLPPKLSPQPSLQPSLEELSSSNNRRMYNECFPTPSYEPTQIRAQLILSKSAVFQQTARSQWLPKNIQRGQAFAINCDSNQPYGASPGGQQMMVNNRDCNSNNRMRPMDTNNHQIMSENVGELIQSGQSKAFVSVDEMLLKSFACDSSRPLFLTNIYKDPIIFQQMDEHTNRNYILPSVQNPPPIPPKPTRSLSHANPPTLPPRQPITTTTETNDCADCIKPNSEDIENETKSSVLVSPDDNSAVPEHQSKDGYLNIRKVDAAAYKRFMENRMEQVERTHKERYDRMQQLEYEMDKMGLDSNYKEQMRQLLLQKESNYLRMKRQKMNKSMFERIKLLGVGAFGEVALVRKKDNKQLYAMKKLKKRNVVERRQTAHVRAERDILAEADNDWVVKLFFSFQDQTSLYLVMEYIPGGDMMSLLIKKGIFEEDLGRFYAAEMTLALESVHSLGFVHRDIKPDNILLTKDGHIKLTDFGLCTGFRWTHMAQYYKHWDPSATSSYHISQDSEGFQEIVADGQTNPDLNKPLIRRKNRFKNRKFMRSLVGTPNYIAPEILKREKYNKSCDWWSVGVIVYEMLVGQPPFLAPSAAHTQYRVINWESFLNIPAHANLDPNAEDIIRRFCCNPANRLSDPSEIKQHPFFISIDWKNLINQDAPYKPYIRDELDTSNFDSVEDDIGSSSDSNSSQDDDNPTSKSRLNNNNTDIPFFNFTFKRFFDHGNS</sequence>
<dbReference type="FunFam" id="3.30.200.20:FF:000391">
    <property type="entry name" value="Large tumor suppressor kinase 1"/>
    <property type="match status" value="1"/>
</dbReference>
<dbReference type="GO" id="GO:0071944">
    <property type="term" value="C:cell periphery"/>
    <property type="evidence" value="ECO:0007669"/>
    <property type="project" value="UniProtKB-ARBA"/>
</dbReference>
<evidence type="ECO:0000256" key="3">
    <source>
        <dbReference type="ARBA" id="ARBA00009903"/>
    </source>
</evidence>
<keyword evidence="13" id="KW-0460">Magnesium</keyword>
<evidence type="ECO:0000256" key="2">
    <source>
        <dbReference type="ARBA" id="ARBA00004496"/>
    </source>
</evidence>
<dbReference type="EC" id="2.7.11.1" evidence="4"/>
<evidence type="ECO:0000256" key="4">
    <source>
        <dbReference type="ARBA" id="ARBA00012513"/>
    </source>
</evidence>
<accession>W8E0T0</accession>
<reference evidence="20" key="1">
    <citation type="submission" date="2013-12" db="EMBL/GenBank/DDBJ databases">
        <authorList>
            <person name="Lin A.Y.T."/>
            <person name="Pearson B.J."/>
        </authorList>
    </citation>
    <scope>NUCLEOTIDE SEQUENCE</scope>
    <source>
        <strain evidence="20">CIW4</strain>
    </source>
</reference>
<evidence type="ECO:0000256" key="17">
    <source>
        <dbReference type="SAM" id="MobiDB-lite"/>
    </source>
</evidence>
<dbReference type="PANTHER" id="PTHR24356">
    <property type="entry name" value="SERINE/THREONINE-PROTEIN KINASE"/>
    <property type="match status" value="1"/>
</dbReference>
<dbReference type="GO" id="GO:0045177">
    <property type="term" value="C:apical part of cell"/>
    <property type="evidence" value="ECO:0007669"/>
    <property type="project" value="UniProtKB-ARBA"/>
</dbReference>
<dbReference type="Gene3D" id="1.10.510.10">
    <property type="entry name" value="Transferase(Phosphotransferase) domain 1"/>
    <property type="match status" value="2"/>
</dbReference>
<dbReference type="AlphaFoldDB" id="W8E0T0"/>
<keyword evidence="5" id="KW-0963">Cytoplasm</keyword>
<dbReference type="GO" id="GO:0009653">
    <property type="term" value="P:anatomical structure morphogenesis"/>
    <property type="evidence" value="ECO:0007669"/>
    <property type="project" value="UniProtKB-ARBA"/>
</dbReference>
<evidence type="ECO:0000256" key="14">
    <source>
        <dbReference type="ARBA" id="ARBA00047899"/>
    </source>
</evidence>
<feature type="domain" description="Protein kinase" evidence="18">
    <location>
        <begin position="451"/>
        <end position="759"/>
    </location>
</feature>
<keyword evidence="10 16" id="KW-0547">Nucleotide-binding</keyword>
<gene>
    <name evidence="20" type="primary">wts</name>
</gene>
<dbReference type="EMBL" id="KF990478">
    <property type="protein sequence ID" value="AHJ60958.1"/>
    <property type="molecule type" value="mRNA"/>
</dbReference>
<dbReference type="InterPro" id="IPR050236">
    <property type="entry name" value="Ser_Thr_kinase_AGC"/>
</dbReference>
<evidence type="ECO:0000259" key="18">
    <source>
        <dbReference type="PROSITE" id="PS50011"/>
    </source>
</evidence>
<dbReference type="InterPro" id="IPR000719">
    <property type="entry name" value="Prot_kinase_dom"/>
</dbReference>
<dbReference type="GO" id="GO:0005737">
    <property type="term" value="C:cytoplasm"/>
    <property type="evidence" value="ECO:0007669"/>
    <property type="project" value="UniProtKB-SubCell"/>
</dbReference>
<dbReference type="Pfam" id="PF00069">
    <property type="entry name" value="Pkinase"/>
    <property type="match status" value="2"/>
</dbReference>
<evidence type="ECO:0000256" key="6">
    <source>
        <dbReference type="ARBA" id="ARBA00022527"/>
    </source>
</evidence>
<dbReference type="PANTHER" id="PTHR24356:SF418">
    <property type="entry name" value="SERINE_THREONINE-PROTEIN KINASE WARTS"/>
    <property type="match status" value="1"/>
</dbReference>
<dbReference type="GO" id="GO:0048731">
    <property type="term" value="P:system development"/>
    <property type="evidence" value="ECO:0007669"/>
    <property type="project" value="UniProtKB-ARBA"/>
</dbReference>
<dbReference type="PROSITE" id="PS50011">
    <property type="entry name" value="PROTEIN_KINASE_DOM"/>
    <property type="match status" value="1"/>
</dbReference>
<comment type="catalytic activity">
    <reaction evidence="14">
        <text>L-threonyl-[protein] + ATP = O-phospho-L-threonyl-[protein] + ADP + H(+)</text>
        <dbReference type="Rhea" id="RHEA:46608"/>
        <dbReference type="Rhea" id="RHEA-COMP:11060"/>
        <dbReference type="Rhea" id="RHEA-COMP:11605"/>
        <dbReference type="ChEBI" id="CHEBI:15378"/>
        <dbReference type="ChEBI" id="CHEBI:30013"/>
        <dbReference type="ChEBI" id="CHEBI:30616"/>
        <dbReference type="ChEBI" id="CHEBI:61977"/>
        <dbReference type="ChEBI" id="CHEBI:456216"/>
        <dbReference type="EC" id="2.7.11.1"/>
    </reaction>
</comment>
<keyword evidence="6" id="KW-0723">Serine/threonine-protein kinase</keyword>